<dbReference type="EMBL" id="LXQA011240629">
    <property type="protein sequence ID" value="MCI90295.1"/>
    <property type="molecule type" value="Genomic_DNA"/>
</dbReference>
<name>A0A392VU97_9FABA</name>
<protein>
    <submittedName>
        <fullName evidence="1">Uncharacterized protein</fullName>
    </submittedName>
</protein>
<evidence type="ECO:0000313" key="2">
    <source>
        <dbReference type="Proteomes" id="UP000265520"/>
    </source>
</evidence>
<dbReference type="Proteomes" id="UP000265520">
    <property type="component" value="Unassembled WGS sequence"/>
</dbReference>
<proteinExistence type="predicted"/>
<organism evidence="1 2">
    <name type="scientific">Trifolium medium</name>
    <dbReference type="NCBI Taxonomy" id="97028"/>
    <lineage>
        <taxon>Eukaryota</taxon>
        <taxon>Viridiplantae</taxon>
        <taxon>Streptophyta</taxon>
        <taxon>Embryophyta</taxon>
        <taxon>Tracheophyta</taxon>
        <taxon>Spermatophyta</taxon>
        <taxon>Magnoliopsida</taxon>
        <taxon>eudicotyledons</taxon>
        <taxon>Gunneridae</taxon>
        <taxon>Pentapetalae</taxon>
        <taxon>rosids</taxon>
        <taxon>fabids</taxon>
        <taxon>Fabales</taxon>
        <taxon>Fabaceae</taxon>
        <taxon>Papilionoideae</taxon>
        <taxon>50 kb inversion clade</taxon>
        <taxon>NPAAA clade</taxon>
        <taxon>Hologalegina</taxon>
        <taxon>IRL clade</taxon>
        <taxon>Trifolieae</taxon>
        <taxon>Trifolium</taxon>
    </lineage>
</organism>
<accession>A0A392VU97</accession>
<comment type="caution">
    <text evidence="1">The sequence shown here is derived from an EMBL/GenBank/DDBJ whole genome shotgun (WGS) entry which is preliminary data.</text>
</comment>
<keyword evidence="2" id="KW-1185">Reference proteome</keyword>
<feature type="non-terminal residue" evidence="1">
    <location>
        <position position="23"/>
    </location>
</feature>
<dbReference type="AlphaFoldDB" id="A0A392VU97"/>
<sequence>MCLQETMWVAEKAKELDSSGFKL</sequence>
<evidence type="ECO:0000313" key="1">
    <source>
        <dbReference type="EMBL" id="MCI90295.1"/>
    </source>
</evidence>
<reference evidence="1 2" key="1">
    <citation type="journal article" date="2018" name="Front. Plant Sci.">
        <title>Red Clover (Trifolium pratense) and Zigzag Clover (T. medium) - A Picture of Genomic Similarities and Differences.</title>
        <authorList>
            <person name="Dluhosova J."/>
            <person name="Istvanek J."/>
            <person name="Nedelnik J."/>
            <person name="Repkova J."/>
        </authorList>
    </citation>
    <scope>NUCLEOTIDE SEQUENCE [LARGE SCALE GENOMIC DNA]</scope>
    <source>
        <strain evidence="2">cv. 10/8</strain>
        <tissue evidence="1">Leaf</tissue>
    </source>
</reference>